<accession>A0A238JVK8</accession>
<dbReference type="AlphaFoldDB" id="A0A238JVK8"/>
<sequence>MLYLKRPSTKLDQPVATRRVSLDQRIDELRNKPATYLNHGEALLLQGMAAASLRPQRIVADKIALDDD</sequence>
<dbReference type="Proteomes" id="UP000202485">
    <property type="component" value="Unassembled WGS sequence"/>
</dbReference>
<reference evidence="2" key="1">
    <citation type="submission" date="2017-05" db="EMBL/GenBank/DDBJ databases">
        <authorList>
            <person name="Rodrigo-Torres L."/>
            <person name="Arahal R. D."/>
            <person name="Lucena T."/>
        </authorList>
    </citation>
    <scope>NUCLEOTIDE SEQUENCE [LARGE SCALE GENOMIC DNA]</scope>
    <source>
        <strain evidence="2">CECT 8715</strain>
    </source>
</reference>
<name>A0A238JVK8_9RHOB</name>
<dbReference type="EMBL" id="FXYG01000001">
    <property type="protein sequence ID" value="SMX34699.1"/>
    <property type="molecule type" value="Genomic_DNA"/>
</dbReference>
<keyword evidence="2" id="KW-1185">Reference proteome</keyword>
<protein>
    <submittedName>
        <fullName evidence="1">Uncharacterized protein</fullName>
    </submittedName>
</protein>
<dbReference type="RefSeq" id="WP_093962135.1">
    <property type="nucleotide sequence ID" value="NZ_FXYG01000001.1"/>
</dbReference>
<dbReference type="OrthoDB" id="7709453at2"/>
<proteinExistence type="predicted"/>
<evidence type="ECO:0000313" key="2">
    <source>
        <dbReference type="Proteomes" id="UP000202485"/>
    </source>
</evidence>
<organism evidence="1 2">
    <name type="scientific">Ruegeria arenilitoris</name>
    <dbReference type="NCBI Taxonomy" id="1173585"/>
    <lineage>
        <taxon>Bacteria</taxon>
        <taxon>Pseudomonadati</taxon>
        <taxon>Pseudomonadota</taxon>
        <taxon>Alphaproteobacteria</taxon>
        <taxon>Rhodobacterales</taxon>
        <taxon>Roseobacteraceae</taxon>
        <taxon>Ruegeria</taxon>
    </lineage>
</organism>
<evidence type="ECO:0000313" key="1">
    <source>
        <dbReference type="EMBL" id="SMX34699.1"/>
    </source>
</evidence>
<gene>
    <name evidence="1" type="ORF">RUA8715_00587</name>
</gene>